<gene>
    <name evidence="2" type="ORF">C0068_11190</name>
</gene>
<dbReference type="Gene3D" id="1.10.10.10">
    <property type="entry name" value="Winged helix-like DNA-binding domain superfamily/Winged helix DNA-binding domain"/>
    <property type="match status" value="1"/>
</dbReference>
<evidence type="ECO:0000259" key="1">
    <source>
        <dbReference type="PROSITE" id="PS50921"/>
    </source>
</evidence>
<dbReference type="AlphaFoldDB" id="A0A2S4HFB9"/>
<protein>
    <recommendedName>
        <fullName evidence="1">ANTAR domain-containing protein</fullName>
    </recommendedName>
</protein>
<feature type="domain" description="ANTAR" evidence="1">
    <location>
        <begin position="122"/>
        <end position="183"/>
    </location>
</feature>
<evidence type="ECO:0000313" key="3">
    <source>
        <dbReference type="Proteomes" id="UP000237222"/>
    </source>
</evidence>
<reference evidence="2" key="1">
    <citation type="submission" date="2018-01" db="EMBL/GenBank/DDBJ databases">
        <authorList>
            <person name="Yu X.-D."/>
        </authorList>
    </citation>
    <scope>NUCLEOTIDE SEQUENCE</scope>
    <source>
        <strain evidence="2">ZX-21</strain>
    </source>
</reference>
<comment type="caution">
    <text evidence="2">The sequence shown here is derived from an EMBL/GenBank/DDBJ whole genome shotgun (WGS) entry which is preliminary data.</text>
</comment>
<sequence>MKVLLIDIDDTRANKLEPILAWTGIELIKLNNHNTDIYQLVGEMHPEIILVDTNSPNRDTLEHLAQLNKASPRTVIKLGNARSESINRLAADAGISIYAIDNIPTKLLQSLIDITLSYFYSIEHLRSEIQSLKPEIDARQVLNNAKKFITETYGLTEEQATDLLSKNANRQGRTITEVARQLVETGSFI</sequence>
<dbReference type="InterPro" id="IPR008327">
    <property type="entry name" value="Sig_transdc_resp-reg_antiterm"/>
</dbReference>
<dbReference type="EMBL" id="PQGG01000028">
    <property type="protein sequence ID" value="POP52391.1"/>
    <property type="molecule type" value="Genomic_DNA"/>
</dbReference>
<dbReference type="OrthoDB" id="9782798at2"/>
<dbReference type="SMART" id="SM01012">
    <property type="entry name" value="ANTAR"/>
    <property type="match status" value="1"/>
</dbReference>
<dbReference type="GO" id="GO:0003723">
    <property type="term" value="F:RNA binding"/>
    <property type="evidence" value="ECO:0007669"/>
    <property type="project" value="InterPro"/>
</dbReference>
<evidence type="ECO:0000313" key="2">
    <source>
        <dbReference type="EMBL" id="POP52391.1"/>
    </source>
</evidence>
<dbReference type="InterPro" id="IPR036388">
    <property type="entry name" value="WH-like_DNA-bd_sf"/>
</dbReference>
<dbReference type="Gene3D" id="3.40.50.2300">
    <property type="match status" value="1"/>
</dbReference>
<name>A0A2S4HFB9_9GAMM</name>
<dbReference type="InterPro" id="IPR011006">
    <property type="entry name" value="CheY-like_superfamily"/>
</dbReference>
<dbReference type="Pfam" id="PF03861">
    <property type="entry name" value="ANTAR"/>
    <property type="match status" value="1"/>
</dbReference>
<organism evidence="2 3">
    <name type="scientific">Zhongshania marina</name>
    <dbReference type="NCBI Taxonomy" id="2304603"/>
    <lineage>
        <taxon>Bacteria</taxon>
        <taxon>Pseudomonadati</taxon>
        <taxon>Pseudomonadota</taxon>
        <taxon>Gammaproteobacteria</taxon>
        <taxon>Cellvibrionales</taxon>
        <taxon>Spongiibacteraceae</taxon>
        <taxon>Zhongshania</taxon>
    </lineage>
</organism>
<proteinExistence type="predicted"/>
<dbReference type="SUPFAM" id="SSF52172">
    <property type="entry name" value="CheY-like"/>
    <property type="match status" value="1"/>
</dbReference>
<dbReference type="InterPro" id="IPR005561">
    <property type="entry name" value="ANTAR"/>
</dbReference>
<accession>A0A2S4HFB9</accession>
<dbReference type="RefSeq" id="WP_103684576.1">
    <property type="nucleotide sequence ID" value="NZ_PQGG01000028.1"/>
</dbReference>
<dbReference type="PROSITE" id="PS50921">
    <property type="entry name" value="ANTAR"/>
    <property type="match status" value="1"/>
</dbReference>
<dbReference type="Proteomes" id="UP000237222">
    <property type="component" value="Unassembled WGS sequence"/>
</dbReference>
<dbReference type="PIRSF" id="PIRSF036382">
    <property type="entry name" value="RR_antiterm"/>
    <property type="match status" value="1"/>
</dbReference>